<dbReference type="InterPro" id="IPR002477">
    <property type="entry name" value="Peptidoglycan-bd-like"/>
</dbReference>
<organism evidence="2 3">
    <name type="scientific">Streptomyces triticiradicis</name>
    <dbReference type="NCBI Taxonomy" id="2651189"/>
    <lineage>
        <taxon>Bacteria</taxon>
        <taxon>Bacillati</taxon>
        <taxon>Actinomycetota</taxon>
        <taxon>Actinomycetes</taxon>
        <taxon>Kitasatosporales</taxon>
        <taxon>Streptomycetaceae</taxon>
        <taxon>Streptomyces</taxon>
    </lineage>
</organism>
<proteinExistence type="predicted"/>
<dbReference type="EMBL" id="WBKG01000060">
    <property type="protein sequence ID" value="KAB1977583.1"/>
    <property type="molecule type" value="Genomic_DNA"/>
</dbReference>
<dbReference type="AlphaFoldDB" id="A0A7J5D2K2"/>
<accession>A0A7J5D2K2</accession>
<dbReference type="Pfam" id="PF01471">
    <property type="entry name" value="PG_binding_1"/>
    <property type="match status" value="2"/>
</dbReference>
<name>A0A7J5D2K2_9ACTN</name>
<feature type="domain" description="Peptidoglycan binding-like" evidence="1">
    <location>
        <begin position="51"/>
        <end position="108"/>
    </location>
</feature>
<dbReference type="Gene3D" id="1.10.101.10">
    <property type="entry name" value="PGBD-like superfamily/PGBD"/>
    <property type="match status" value="2"/>
</dbReference>
<dbReference type="InterPro" id="IPR036366">
    <property type="entry name" value="PGBDSf"/>
</dbReference>
<evidence type="ECO:0000259" key="1">
    <source>
        <dbReference type="Pfam" id="PF01471"/>
    </source>
</evidence>
<gene>
    <name evidence="2" type="ORF">F8144_41705</name>
</gene>
<dbReference type="Proteomes" id="UP000442990">
    <property type="component" value="Unassembled WGS sequence"/>
</dbReference>
<sequence length="110" mass="12010">MTDGRVREYQRRVEITVDGVVGPQTWGMLTGGEVSQEAAVSTPTWQQGAHGPAVRKVQRLLNAHVPDLRQLAVDGRFGPVTDGRVREFQGRVAIVVDGIVGPQTWGHLTQ</sequence>
<evidence type="ECO:0000313" key="2">
    <source>
        <dbReference type="EMBL" id="KAB1977583.1"/>
    </source>
</evidence>
<protein>
    <submittedName>
        <fullName evidence="2">Peptidoglycan-binding protein</fullName>
    </submittedName>
</protein>
<feature type="domain" description="Peptidoglycan binding-like" evidence="1">
    <location>
        <begin position="2"/>
        <end position="29"/>
    </location>
</feature>
<dbReference type="SUPFAM" id="SSF47090">
    <property type="entry name" value="PGBD-like"/>
    <property type="match status" value="2"/>
</dbReference>
<comment type="caution">
    <text evidence="2">The sequence shown here is derived from an EMBL/GenBank/DDBJ whole genome shotgun (WGS) entry which is preliminary data.</text>
</comment>
<evidence type="ECO:0000313" key="3">
    <source>
        <dbReference type="Proteomes" id="UP000442990"/>
    </source>
</evidence>
<dbReference type="InterPro" id="IPR036365">
    <property type="entry name" value="PGBD-like_sf"/>
</dbReference>
<keyword evidence="3" id="KW-1185">Reference proteome</keyword>
<reference evidence="2 3" key="1">
    <citation type="submission" date="2019-09" db="EMBL/GenBank/DDBJ databases">
        <title>Isolation and identification of active actinomycetes.</title>
        <authorList>
            <person name="Yu Z."/>
            <person name="Han C."/>
            <person name="Yu B."/>
        </authorList>
    </citation>
    <scope>NUCLEOTIDE SEQUENCE [LARGE SCALE GENOMIC DNA]</scope>
    <source>
        <strain evidence="2 3">NEAU-H2</strain>
    </source>
</reference>